<protein>
    <submittedName>
        <fullName evidence="2">Uncharacterized conserved protein, DUF2249 family</fullName>
    </submittedName>
</protein>
<name>A0A1I3AAX8_9RHOB</name>
<keyword evidence="3" id="KW-1185">Reference proteome</keyword>
<dbReference type="InterPro" id="IPR018720">
    <property type="entry name" value="DUF2249"/>
</dbReference>
<dbReference type="OrthoDB" id="30295at2"/>
<organism evidence="2 3">
    <name type="scientific">Paracoccus aminovorans</name>
    <dbReference type="NCBI Taxonomy" id="34004"/>
    <lineage>
        <taxon>Bacteria</taxon>
        <taxon>Pseudomonadati</taxon>
        <taxon>Pseudomonadota</taxon>
        <taxon>Alphaproteobacteria</taxon>
        <taxon>Rhodobacterales</taxon>
        <taxon>Paracoccaceae</taxon>
        <taxon>Paracoccus</taxon>
    </lineage>
</organism>
<evidence type="ECO:0000259" key="1">
    <source>
        <dbReference type="Pfam" id="PF10006"/>
    </source>
</evidence>
<dbReference type="Proteomes" id="UP000183635">
    <property type="component" value="Unassembled WGS sequence"/>
</dbReference>
<dbReference type="EMBL" id="FOPU01000013">
    <property type="protein sequence ID" value="SFH46889.1"/>
    <property type="molecule type" value="Genomic_DNA"/>
</dbReference>
<reference evidence="2 3" key="1">
    <citation type="submission" date="2016-10" db="EMBL/GenBank/DDBJ databases">
        <authorList>
            <person name="de Groot N.N."/>
        </authorList>
    </citation>
    <scope>NUCLEOTIDE SEQUENCE [LARGE SCALE GENOMIC DNA]</scope>
    <source>
        <strain evidence="2 3">DSM 8537</strain>
    </source>
</reference>
<evidence type="ECO:0000313" key="2">
    <source>
        <dbReference type="EMBL" id="SFH46889.1"/>
    </source>
</evidence>
<gene>
    <name evidence="2" type="ORF">SAMN04488021_11361</name>
</gene>
<dbReference type="STRING" id="34004.SAMN04488021_11361"/>
<accession>A0A1I3AAX8</accession>
<sequence length="166" mass="17599">MTEIVTLDVRPLLARGDEPLAAIMAAADALTPGQSLRLLAPFRPVPLFRVMERRGYQHRETPLGGSDWQIDFSRAEQALSQGSTLEAFSWPEPSAFLDLTALPSAEAAARLATAMLGVAAGDVVFALLGEEPAALLPALDAAGHQWAGNHAADGSGYRLLIRRGDA</sequence>
<dbReference type="RefSeq" id="WP_074967523.1">
    <property type="nucleotide sequence ID" value="NZ_CBCRYP010000082.1"/>
</dbReference>
<proteinExistence type="predicted"/>
<evidence type="ECO:0000313" key="3">
    <source>
        <dbReference type="Proteomes" id="UP000183635"/>
    </source>
</evidence>
<feature type="domain" description="DUF2249" evidence="1">
    <location>
        <begin position="6"/>
        <end position="74"/>
    </location>
</feature>
<dbReference type="AlphaFoldDB" id="A0A1I3AAX8"/>
<dbReference type="Pfam" id="PF10006">
    <property type="entry name" value="DUF2249"/>
    <property type="match status" value="1"/>
</dbReference>